<dbReference type="EMBL" id="JAJADQ010000004">
    <property type="protein sequence ID" value="MCB2377706.1"/>
    <property type="molecule type" value="Genomic_DNA"/>
</dbReference>
<keyword evidence="1" id="KW-0812">Transmembrane</keyword>
<accession>A0ABS8ACU2</accession>
<protein>
    <recommendedName>
        <fullName evidence="4">YcxB family protein</fullName>
    </recommendedName>
</protein>
<keyword evidence="3" id="KW-1185">Reference proteome</keyword>
<evidence type="ECO:0000256" key="1">
    <source>
        <dbReference type="SAM" id="Phobius"/>
    </source>
</evidence>
<feature type="transmembrane region" description="Helical" evidence="1">
    <location>
        <begin position="65"/>
        <end position="86"/>
    </location>
</feature>
<keyword evidence="1" id="KW-0472">Membrane</keyword>
<reference evidence="2" key="1">
    <citation type="submission" date="2021-10" db="EMBL/GenBank/DDBJ databases">
        <authorList>
            <person name="Dean J.D."/>
            <person name="Kim M.K."/>
            <person name="Newey C.N."/>
            <person name="Stoker T.S."/>
            <person name="Thompson D.W."/>
            <person name="Grose J.H."/>
        </authorList>
    </citation>
    <scope>NUCLEOTIDE SEQUENCE</scope>
    <source>
        <strain evidence="2">BT635</strain>
    </source>
</reference>
<evidence type="ECO:0008006" key="4">
    <source>
        <dbReference type="Google" id="ProtNLM"/>
    </source>
</evidence>
<sequence>MHSITLLPVSLSKADYVAINHRMWNQRLGTRRSNWLLVGALALLTIGTVYTLVRNSGQLTSWTNPALLLVGIVFLVGRAQFVRWLMRRGYEKSRAQLSRSIVYTLRPNELRGQSELVQFSVQWSAIKKAAWVKPHWLLLYPSEAACYYLDLRCLPAAATAADIEQILAAQQIPQQQV</sequence>
<dbReference type="RefSeq" id="WP_226184891.1">
    <property type="nucleotide sequence ID" value="NZ_JAJADQ010000004.1"/>
</dbReference>
<evidence type="ECO:0000313" key="2">
    <source>
        <dbReference type="EMBL" id="MCB2377706.1"/>
    </source>
</evidence>
<dbReference type="Proteomes" id="UP001165297">
    <property type="component" value="Unassembled WGS sequence"/>
</dbReference>
<gene>
    <name evidence="2" type="ORF">LGH70_08945</name>
</gene>
<organism evidence="2 3">
    <name type="scientific">Hymenobacter nitidus</name>
    <dbReference type="NCBI Taxonomy" id="2880929"/>
    <lineage>
        <taxon>Bacteria</taxon>
        <taxon>Pseudomonadati</taxon>
        <taxon>Bacteroidota</taxon>
        <taxon>Cytophagia</taxon>
        <taxon>Cytophagales</taxon>
        <taxon>Hymenobacteraceae</taxon>
        <taxon>Hymenobacter</taxon>
    </lineage>
</organism>
<proteinExistence type="predicted"/>
<keyword evidence="1" id="KW-1133">Transmembrane helix</keyword>
<evidence type="ECO:0000313" key="3">
    <source>
        <dbReference type="Proteomes" id="UP001165297"/>
    </source>
</evidence>
<comment type="caution">
    <text evidence="2">The sequence shown here is derived from an EMBL/GenBank/DDBJ whole genome shotgun (WGS) entry which is preliminary data.</text>
</comment>
<feature type="transmembrane region" description="Helical" evidence="1">
    <location>
        <begin position="35"/>
        <end position="53"/>
    </location>
</feature>
<name>A0ABS8ACU2_9BACT</name>